<keyword evidence="5" id="KW-0539">Nucleus</keyword>
<dbReference type="FunFam" id="1.10.10.60:FF:000012">
    <property type="entry name" value="Metastasis-associated 1 family, member 3"/>
    <property type="match status" value="1"/>
</dbReference>
<evidence type="ECO:0000259" key="7">
    <source>
        <dbReference type="PROSITE" id="PS51293"/>
    </source>
</evidence>
<keyword evidence="1" id="KW-0479">Metal-binding</keyword>
<evidence type="ECO:0000256" key="1">
    <source>
        <dbReference type="ARBA" id="ARBA00022723"/>
    </source>
</evidence>
<dbReference type="InterPro" id="IPR009057">
    <property type="entry name" value="Homeodomain-like_sf"/>
</dbReference>
<keyword evidence="2" id="KW-0863">Zinc-finger</keyword>
<evidence type="ECO:0000256" key="4">
    <source>
        <dbReference type="ARBA" id="ARBA00023125"/>
    </source>
</evidence>
<keyword evidence="4" id="KW-0238">DNA-binding</keyword>
<protein>
    <recommendedName>
        <fullName evidence="7">SANT domain-containing protein</fullName>
    </recommendedName>
</protein>
<dbReference type="EMBL" id="HBIU01062575">
    <property type="protein sequence ID" value="CAE0655588.1"/>
    <property type="molecule type" value="Transcribed_RNA"/>
</dbReference>
<name>A0A6V1XRA1_HETAK</name>
<dbReference type="GO" id="GO:0003714">
    <property type="term" value="F:transcription corepressor activity"/>
    <property type="evidence" value="ECO:0007669"/>
    <property type="project" value="TreeGrafter"/>
</dbReference>
<dbReference type="PROSITE" id="PS51293">
    <property type="entry name" value="SANT"/>
    <property type="match status" value="1"/>
</dbReference>
<dbReference type="GO" id="GO:0008270">
    <property type="term" value="F:zinc ion binding"/>
    <property type="evidence" value="ECO:0007669"/>
    <property type="project" value="UniProtKB-KW"/>
</dbReference>
<dbReference type="InterPro" id="IPR017884">
    <property type="entry name" value="SANT_dom"/>
</dbReference>
<proteinExistence type="predicted"/>
<sequence>MTRRRISEGQDGPRKPSSDKFEELFQDKPIEITSRNIRETEDYMNLVSKLLYPQAPLEKYAKPETQELVINQVSLLGMLMSPVRKATVIEKWSPFEVACFEAAIALFGKDFHRIQKWVRSKGTKELVEFYYVWKKTSRYPHWKRSYARFAGAGAAEDGDGEPTSGHAAASPGGDEGEAETGARQSGPQNGAANAAEDEGALVGPGKGEEEDGGVAEEKGEGPRIWKGQGNTGNGRKGGSSAGTEGGKKKRRRSRV</sequence>
<dbReference type="PANTHER" id="PTHR10865:SF28">
    <property type="entry name" value="ELM2 DOMAIN-CONTAINING PROTEIN"/>
    <property type="match status" value="1"/>
</dbReference>
<feature type="domain" description="SANT" evidence="7">
    <location>
        <begin position="100"/>
        <end position="138"/>
    </location>
</feature>
<evidence type="ECO:0000256" key="5">
    <source>
        <dbReference type="ARBA" id="ARBA00023242"/>
    </source>
</evidence>
<dbReference type="PANTHER" id="PTHR10865">
    <property type="entry name" value="METASTASIS-ASSOCIATED PROTEIN AND MESODERM INDUCTION EARLY RESPONSE PROTEIN"/>
    <property type="match status" value="1"/>
</dbReference>
<feature type="compositionally biased region" description="Gly residues" evidence="6">
    <location>
        <begin position="229"/>
        <end position="244"/>
    </location>
</feature>
<dbReference type="GO" id="GO:0042826">
    <property type="term" value="F:histone deacetylase binding"/>
    <property type="evidence" value="ECO:0007669"/>
    <property type="project" value="TreeGrafter"/>
</dbReference>
<dbReference type="GO" id="GO:0005654">
    <property type="term" value="C:nucleoplasm"/>
    <property type="evidence" value="ECO:0007669"/>
    <property type="project" value="TreeGrafter"/>
</dbReference>
<dbReference type="SUPFAM" id="SSF46689">
    <property type="entry name" value="Homeodomain-like"/>
    <property type="match status" value="1"/>
</dbReference>
<evidence type="ECO:0000256" key="6">
    <source>
        <dbReference type="SAM" id="MobiDB-lite"/>
    </source>
</evidence>
<evidence type="ECO:0000256" key="3">
    <source>
        <dbReference type="ARBA" id="ARBA00022833"/>
    </source>
</evidence>
<evidence type="ECO:0000256" key="2">
    <source>
        <dbReference type="ARBA" id="ARBA00022771"/>
    </source>
</evidence>
<reference evidence="8" key="1">
    <citation type="submission" date="2021-01" db="EMBL/GenBank/DDBJ databases">
        <authorList>
            <person name="Corre E."/>
            <person name="Pelletier E."/>
            <person name="Niang G."/>
            <person name="Scheremetjew M."/>
            <person name="Finn R."/>
            <person name="Kale V."/>
            <person name="Holt S."/>
            <person name="Cochrane G."/>
            <person name="Meng A."/>
            <person name="Brown T."/>
            <person name="Cohen L."/>
        </authorList>
    </citation>
    <scope>NUCLEOTIDE SEQUENCE</scope>
    <source>
        <strain evidence="8">CCMP3107</strain>
    </source>
</reference>
<gene>
    <name evidence="8" type="ORF">HAKA00212_LOCUS26926</name>
</gene>
<evidence type="ECO:0000313" key="8">
    <source>
        <dbReference type="EMBL" id="CAE0655588.1"/>
    </source>
</evidence>
<keyword evidence="3" id="KW-0862">Zinc</keyword>
<dbReference type="AlphaFoldDB" id="A0A6V1XRA1"/>
<feature type="region of interest" description="Disordered" evidence="6">
    <location>
        <begin position="1"/>
        <end position="20"/>
    </location>
</feature>
<dbReference type="InterPro" id="IPR040138">
    <property type="entry name" value="MIER/MTA"/>
</dbReference>
<feature type="region of interest" description="Disordered" evidence="6">
    <location>
        <begin position="153"/>
        <end position="255"/>
    </location>
</feature>
<dbReference type="GO" id="GO:0000122">
    <property type="term" value="P:negative regulation of transcription by RNA polymerase II"/>
    <property type="evidence" value="ECO:0007669"/>
    <property type="project" value="TreeGrafter"/>
</dbReference>
<accession>A0A6V1XRA1</accession>
<dbReference type="GO" id="GO:0003677">
    <property type="term" value="F:DNA binding"/>
    <property type="evidence" value="ECO:0007669"/>
    <property type="project" value="UniProtKB-KW"/>
</dbReference>
<organism evidence="8">
    <name type="scientific">Heterosigma akashiwo</name>
    <name type="common">Chromophytic alga</name>
    <name type="synonym">Heterosigma carterae</name>
    <dbReference type="NCBI Taxonomy" id="2829"/>
    <lineage>
        <taxon>Eukaryota</taxon>
        <taxon>Sar</taxon>
        <taxon>Stramenopiles</taxon>
        <taxon>Ochrophyta</taxon>
        <taxon>Raphidophyceae</taxon>
        <taxon>Chattonellales</taxon>
        <taxon>Chattonellaceae</taxon>
        <taxon>Heterosigma</taxon>
    </lineage>
</organism>
<dbReference type="Gene3D" id="1.10.10.60">
    <property type="entry name" value="Homeodomain-like"/>
    <property type="match status" value="1"/>
</dbReference>